<comment type="pathway">
    <text evidence="1">Amino-acid biosynthesis; L-isoleucine biosynthesis; 2-oxobutanoate from pyruvate: step 1/3.</text>
</comment>
<dbReference type="SMART" id="SM00917">
    <property type="entry name" value="LeuA_dimer"/>
    <property type="match status" value="1"/>
</dbReference>
<dbReference type="GO" id="GO:0009097">
    <property type="term" value="P:isoleucine biosynthetic process"/>
    <property type="evidence" value="ECO:0007669"/>
    <property type="project" value="UniProtKB-UniRule"/>
</dbReference>
<dbReference type="EC" id="2.3.3.21" evidence="8"/>
<evidence type="ECO:0000256" key="9">
    <source>
        <dbReference type="RuleBase" id="RU003523"/>
    </source>
</evidence>
<dbReference type="Pfam" id="PF22617">
    <property type="entry name" value="HCS_D2"/>
    <property type="match status" value="1"/>
</dbReference>
<comment type="similarity">
    <text evidence="2 9">Belongs to the alpha-IPM synthase/homocitrate synthase family.</text>
</comment>
<dbReference type="GO" id="GO:0003852">
    <property type="term" value="F:2-isopropylmalate synthase activity"/>
    <property type="evidence" value="ECO:0007669"/>
    <property type="project" value="InterPro"/>
</dbReference>
<accession>A0A154L362</accession>
<comment type="caution">
    <text evidence="11">The sequence shown here is derived from an EMBL/GenBank/DDBJ whole genome shotgun (WGS) entry which is preliminary data.</text>
</comment>
<dbReference type="PROSITE" id="PS00815">
    <property type="entry name" value="AIPM_HOMOCIT_SYNTH_1"/>
    <property type="match status" value="1"/>
</dbReference>
<dbReference type="Gene3D" id="3.30.160.270">
    <property type="match status" value="1"/>
</dbReference>
<dbReference type="SUPFAM" id="SSF51569">
    <property type="entry name" value="Aldolase"/>
    <property type="match status" value="1"/>
</dbReference>
<gene>
    <name evidence="11" type="ORF">AUP42_05365</name>
</gene>
<dbReference type="EMBL" id="LPVY01000021">
    <property type="protein sequence ID" value="KZB62449.1"/>
    <property type="molecule type" value="Genomic_DNA"/>
</dbReference>
<dbReference type="InterPro" id="IPR013785">
    <property type="entry name" value="Aldolase_TIM"/>
</dbReference>
<dbReference type="PANTHER" id="PTHR43538:SF1">
    <property type="entry name" value="(R)-CITRAMALATE SYNTHASE"/>
    <property type="match status" value="1"/>
</dbReference>
<dbReference type="Gene3D" id="1.10.238.260">
    <property type="match status" value="1"/>
</dbReference>
<keyword evidence="4" id="KW-0412">Isoleucine biosynthesis</keyword>
<protein>
    <recommendedName>
        <fullName evidence="8">Citramalate synthase</fullName>
        <ecNumber evidence="8">2.3.3.21</ecNumber>
    </recommendedName>
</protein>
<reference evidence="11 12" key="1">
    <citation type="submission" date="2015-12" db="EMBL/GenBank/DDBJ databases">
        <title>Genome sequence of Thalassospira lucentensis MCCC 1A02072.</title>
        <authorList>
            <person name="Lu L."/>
            <person name="Lai Q."/>
            <person name="Shao Z."/>
            <person name="Qian P."/>
        </authorList>
    </citation>
    <scope>NUCLEOTIDE SEQUENCE [LARGE SCALE GENOMIC DNA]</scope>
    <source>
        <strain evidence="11 12">MCCC 1A02072</strain>
    </source>
</reference>
<dbReference type="Pfam" id="PF08502">
    <property type="entry name" value="LeuA_dimer"/>
    <property type="match status" value="1"/>
</dbReference>
<dbReference type="UniPathway" id="UPA00047">
    <property type="reaction ID" value="UER00066"/>
</dbReference>
<dbReference type="CDD" id="cd07941">
    <property type="entry name" value="DRE_TIM_LeuA3"/>
    <property type="match status" value="1"/>
</dbReference>
<dbReference type="Pfam" id="PF00682">
    <property type="entry name" value="HMGL-like"/>
    <property type="match status" value="1"/>
</dbReference>
<feature type="domain" description="Pyruvate carboxyltransferase" evidence="10">
    <location>
        <begin position="6"/>
        <end position="267"/>
    </location>
</feature>
<dbReference type="InterPro" id="IPR005675">
    <property type="entry name" value="Citramal_synthase"/>
</dbReference>
<evidence type="ECO:0000256" key="5">
    <source>
        <dbReference type="ARBA" id="ARBA00022679"/>
    </source>
</evidence>
<proteinExistence type="inferred from homology"/>
<dbReference type="InterPro" id="IPR002034">
    <property type="entry name" value="AIPM/Hcit_synth_CS"/>
</dbReference>
<comment type="catalytic activity">
    <reaction evidence="7">
        <text>pyruvate + acetyl-CoA + H2O = (3R)-citramalate + CoA + H(+)</text>
        <dbReference type="Rhea" id="RHEA:19045"/>
        <dbReference type="ChEBI" id="CHEBI:15361"/>
        <dbReference type="ChEBI" id="CHEBI:15377"/>
        <dbReference type="ChEBI" id="CHEBI:15378"/>
        <dbReference type="ChEBI" id="CHEBI:30934"/>
        <dbReference type="ChEBI" id="CHEBI:57287"/>
        <dbReference type="ChEBI" id="CHEBI:57288"/>
        <dbReference type="EC" id="2.3.3.21"/>
    </reaction>
</comment>
<organism evidence="11 12">
    <name type="scientific">Thalassospira lucentensis</name>
    <dbReference type="NCBI Taxonomy" id="168935"/>
    <lineage>
        <taxon>Bacteria</taxon>
        <taxon>Pseudomonadati</taxon>
        <taxon>Pseudomonadota</taxon>
        <taxon>Alphaproteobacteria</taxon>
        <taxon>Rhodospirillales</taxon>
        <taxon>Thalassospiraceae</taxon>
        <taxon>Thalassospira</taxon>
    </lineage>
</organism>
<dbReference type="RefSeq" id="WP_062953016.1">
    <property type="nucleotide sequence ID" value="NZ_LPVY01000021.1"/>
</dbReference>
<evidence type="ECO:0000256" key="8">
    <source>
        <dbReference type="NCBIfam" id="TIGR00977"/>
    </source>
</evidence>
<keyword evidence="3" id="KW-0028">Amino-acid biosynthesis</keyword>
<keyword evidence="5 9" id="KW-0808">Transferase</keyword>
<evidence type="ECO:0000256" key="6">
    <source>
        <dbReference type="ARBA" id="ARBA00023304"/>
    </source>
</evidence>
<dbReference type="InterPro" id="IPR000891">
    <property type="entry name" value="PYR_CT"/>
</dbReference>
<evidence type="ECO:0000256" key="3">
    <source>
        <dbReference type="ARBA" id="ARBA00022605"/>
    </source>
</evidence>
<evidence type="ECO:0000256" key="7">
    <source>
        <dbReference type="ARBA" id="ARBA00048263"/>
    </source>
</evidence>
<dbReference type="InterPro" id="IPR054691">
    <property type="entry name" value="LeuA/HCS_post-cat"/>
</dbReference>
<evidence type="ECO:0000313" key="11">
    <source>
        <dbReference type="EMBL" id="KZB62449.1"/>
    </source>
</evidence>
<dbReference type="InterPro" id="IPR013709">
    <property type="entry name" value="2-isopropylmalate_synth_dimer"/>
</dbReference>
<evidence type="ECO:0000256" key="2">
    <source>
        <dbReference type="ARBA" id="ARBA00006154"/>
    </source>
</evidence>
<dbReference type="AlphaFoldDB" id="A0A154L362"/>
<dbReference type="GO" id="GO:0009098">
    <property type="term" value="P:L-leucine biosynthetic process"/>
    <property type="evidence" value="ECO:0007669"/>
    <property type="project" value="InterPro"/>
</dbReference>
<dbReference type="PANTHER" id="PTHR43538">
    <property type="entry name" value="ALPHA-IPM SYNTHASE/HOMOCITRATE SYNTHASE"/>
    <property type="match status" value="1"/>
</dbReference>
<dbReference type="InterPro" id="IPR036230">
    <property type="entry name" value="LeuA_allosteric_dom_sf"/>
</dbReference>
<dbReference type="SUPFAM" id="SSF110921">
    <property type="entry name" value="2-isopropylmalate synthase LeuA, allosteric (dimerisation) domain"/>
    <property type="match status" value="1"/>
</dbReference>
<dbReference type="PROSITE" id="PS50991">
    <property type="entry name" value="PYR_CT"/>
    <property type="match status" value="1"/>
</dbReference>
<dbReference type="GO" id="GO:0043714">
    <property type="term" value="F:(R)-citramalate synthase activity"/>
    <property type="evidence" value="ECO:0007669"/>
    <property type="project" value="UniProtKB-UniRule"/>
</dbReference>
<sequence length="537" mass="58690">MSDKRVYLYDSTLRDGQQTQGVDFSAADKTAIAKALDELSIDYIEGGWPGANPTDDAFFANPPKLKNSKLTAFGMTRRAGRSASNDPGLTTLAQSAPIVCMVGKSWDFQVTEALGIELSENIAMISESIAHLKSQVSEVMFDAEHFFDGYKANRDYALAAIKAAYEAGARWVVLCDTNGGTLPDEIFDIVTDVCSHVPGGNVGIHCHNDTENAVANSLAAVRAGARQVQGTLNGLGERCGNANLISIIPTLMLKMGYDVGISHEQLSHLRRISHILDERLNREPTRQAAYVGDSAFAHKGGLHVSAVEKNPACYEHIEPELVGNQRHILVSDQAGRSNILARFREIGVEVDPKSDAVGKLVEAVKQREFDGYAYDGAEASFELLARKALGELDRYFRVTSFRVIDERRWVDEQDEQVITMSEATVKVVVGDGQFMSVAEGNGPVNALDAALRKVLLTVPEYVEAVQQIELIDYKVRIITRGDGTRAVTRVMIESRDAEGNSWSTVGVSTNIIEASYNALRDSITYKLFKSGVRSQHA</sequence>
<evidence type="ECO:0000259" key="10">
    <source>
        <dbReference type="PROSITE" id="PS50991"/>
    </source>
</evidence>
<evidence type="ECO:0000256" key="1">
    <source>
        <dbReference type="ARBA" id="ARBA00004743"/>
    </source>
</evidence>
<dbReference type="NCBIfam" id="TIGR00977">
    <property type="entry name" value="citramal_synth"/>
    <property type="match status" value="1"/>
</dbReference>
<dbReference type="Proteomes" id="UP000076335">
    <property type="component" value="Unassembled WGS sequence"/>
</dbReference>
<evidence type="ECO:0000256" key="4">
    <source>
        <dbReference type="ARBA" id="ARBA00022624"/>
    </source>
</evidence>
<dbReference type="Gene3D" id="3.20.20.70">
    <property type="entry name" value="Aldolase class I"/>
    <property type="match status" value="1"/>
</dbReference>
<evidence type="ECO:0000313" key="12">
    <source>
        <dbReference type="Proteomes" id="UP000076335"/>
    </source>
</evidence>
<name>A0A154L362_9PROT</name>
<keyword evidence="6" id="KW-0100">Branched-chain amino acid biosynthesis</keyword>